<dbReference type="SUPFAM" id="SSF50939">
    <property type="entry name" value="Sialidases"/>
    <property type="match status" value="1"/>
</dbReference>
<dbReference type="AlphaFoldDB" id="A0A0F9JWV4"/>
<comment type="caution">
    <text evidence="2">The sequence shown here is derived from an EMBL/GenBank/DDBJ whole genome shotgun (WGS) entry which is preliminary data.</text>
</comment>
<name>A0A0F9JWV4_9ZZZZ</name>
<accession>A0A0F9JWV4</accession>
<feature type="region of interest" description="Disordered" evidence="1">
    <location>
        <begin position="387"/>
        <end position="414"/>
    </location>
</feature>
<sequence>MVDTLVENTVTADLDERNGAFGPYWSDVSTGEQIHQDDVGNLMHARTTDKGASWTTTQIAVASALQVACWYDRETPGDTGTLVHIAFFDLIGDDFVFYITLDVSDGTIGTKRTVDSTITGGFFPADHRIAITKTVSGNLIVAFSTLTEVECYRSDDAGVTWTDRADVFETATEKDWCLLFPAAMADDDDACAMFWDRSANAITLKMYDESANTWTEFATAIAATAVDDAIHMNMDGAVRHSDSHILVAWHSDDDTTGDDLQTADLTVDSIASPTVTAKTNVVTNQAESAQVAVFINQQNDDVYVAYLKGGTWTSTVDVVYHLSDDGMATWGTEQAYSESVADDFRLVHAGRTVGNAGGRYQPSFYDDDQTDIYVNETNDIEIAAAGAPAGQPTQHRTQGIPTGSGYRDRPIRWN</sequence>
<dbReference type="InterPro" id="IPR036278">
    <property type="entry name" value="Sialidase_sf"/>
</dbReference>
<evidence type="ECO:0000256" key="1">
    <source>
        <dbReference type="SAM" id="MobiDB-lite"/>
    </source>
</evidence>
<dbReference type="EMBL" id="LAZR01010441">
    <property type="protein sequence ID" value="KKM66931.1"/>
    <property type="molecule type" value="Genomic_DNA"/>
</dbReference>
<reference evidence="2" key="1">
    <citation type="journal article" date="2015" name="Nature">
        <title>Complex archaea that bridge the gap between prokaryotes and eukaryotes.</title>
        <authorList>
            <person name="Spang A."/>
            <person name="Saw J.H."/>
            <person name="Jorgensen S.L."/>
            <person name="Zaremba-Niedzwiedzka K."/>
            <person name="Martijn J."/>
            <person name="Lind A.E."/>
            <person name="van Eijk R."/>
            <person name="Schleper C."/>
            <person name="Guy L."/>
            <person name="Ettema T.J."/>
        </authorList>
    </citation>
    <scope>NUCLEOTIDE SEQUENCE</scope>
</reference>
<protein>
    <recommendedName>
        <fullName evidence="3">Sialidase domain-containing protein</fullName>
    </recommendedName>
</protein>
<gene>
    <name evidence="2" type="ORF">LCGC14_1476210</name>
</gene>
<organism evidence="2">
    <name type="scientific">marine sediment metagenome</name>
    <dbReference type="NCBI Taxonomy" id="412755"/>
    <lineage>
        <taxon>unclassified sequences</taxon>
        <taxon>metagenomes</taxon>
        <taxon>ecological metagenomes</taxon>
    </lineage>
</organism>
<evidence type="ECO:0000313" key="2">
    <source>
        <dbReference type="EMBL" id="KKM66931.1"/>
    </source>
</evidence>
<dbReference type="Gene3D" id="2.120.10.10">
    <property type="match status" value="1"/>
</dbReference>
<proteinExistence type="predicted"/>
<evidence type="ECO:0008006" key="3">
    <source>
        <dbReference type="Google" id="ProtNLM"/>
    </source>
</evidence>